<keyword evidence="2" id="KW-1185">Reference proteome</keyword>
<dbReference type="CDD" id="cd09272">
    <property type="entry name" value="RNase_HI_RT_Ty1"/>
    <property type="match status" value="1"/>
</dbReference>
<dbReference type="PANTHER" id="PTHR11439">
    <property type="entry name" value="GAG-POL-RELATED RETROTRANSPOSON"/>
    <property type="match status" value="1"/>
</dbReference>
<name>A0A9Q3PDM7_9BASI</name>
<dbReference type="AlphaFoldDB" id="A0A9Q3PDM7"/>
<proteinExistence type="predicted"/>
<evidence type="ECO:0000313" key="1">
    <source>
        <dbReference type="EMBL" id="MBW0557405.1"/>
    </source>
</evidence>
<dbReference type="EMBL" id="AVOT02065252">
    <property type="protein sequence ID" value="MBW0557405.1"/>
    <property type="molecule type" value="Genomic_DNA"/>
</dbReference>
<sequence length="145" mass="16593">MCGSLILWKTRKQPTVLLSTAEEEYKGLCDPTSELMWLQQWCQECGILLVDKLIPIYEDNQSCINTAKGHCNLNNKRMKHINIKLHFIEEAISLNFDGLVYTLTSDMFADFLTKYVGKATLACALGSLRFWRLGERGDVENKDLD</sequence>
<reference evidence="1" key="1">
    <citation type="submission" date="2021-03" db="EMBL/GenBank/DDBJ databases">
        <title>Draft genome sequence of rust myrtle Austropuccinia psidii MF-1, a brazilian biotype.</title>
        <authorList>
            <person name="Quecine M.C."/>
            <person name="Pachon D.M.R."/>
            <person name="Bonatelli M.L."/>
            <person name="Correr F.H."/>
            <person name="Franceschini L.M."/>
            <person name="Leite T.F."/>
            <person name="Margarido G.R.A."/>
            <person name="Almeida C.A."/>
            <person name="Ferrarezi J.A."/>
            <person name="Labate C.A."/>
        </authorList>
    </citation>
    <scope>NUCLEOTIDE SEQUENCE</scope>
    <source>
        <strain evidence="1">MF-1</strain>
    </source>
</reference>
<dbReference type="PANTHER" id="PTHR11439:SF467">
    <property type="entry name" value="INTEGRASE CATALYTIC DOMAIN-CONTAINING PROTEIN"/>
    <property type="match status" value="1"/>
</dbReference>
<organism evidence="1 2">
    <name type="scientific">Austropuccinia psidii MF-1</name>
    <dbReference type="NCBI Taxonomy" id="1389203"/>
    <lineage>
        <taxon>Eukaryota</taxon>
        <taxon>Fungi</taxon>
        <taxon>Dikarya</taxon>
        <taxon>Basidiomycota</taxon>
        <taxon>Pucciniomycotina</taxon>
        <taxon>Pucciniomycetes</taxon>
        <taxon>Pucciniales</taxon>
        <taxon>Sphaerophragmiaceae</taxon>
        <taxon>Austropuccinia</taxon>
    </lineage>
</organism>
<dbReference type="OrthoDB" id="3214708at2759"/>
<gene>
    <name evidence="1" type="ORF">O181_097120</name>
</gene>
<accession>A0A9Q3PDM7</accession>
<protein>
    <recommendedName>
        <fullName evidence="3">Copia protein</fullName>
    </recommendedName>
</protein>
<comment type="caution">
    <text evidence="1">The sequence shown here is derived from an EMBL/GenBank/DDBJ whole genome shotgun (WGS) entry which is preliminary data.</text>
</comment>
<evidence type="ECO:0008006" key="3">
    <source>
        <dbReference type="Google" id="ProtNLM"/>
    </source>
</evidence>
<evidence type="ECO:0000313" key="2">
    <source>
        <dbReference type="Proteomes" id="UP000765509"/>
    </source>
</evidence>
<dbReference type="Proteomes" id="UP000765509">
    <property type="component" value="Unassembled WGS sequence"/>
</dbReference>